<dbReference type="EMBL" id="JH687904">
    <property type="protein sequence ID" value="EJD35101.1"/>
    <property type="molecule type" value="Genomic_DNA"/>
</dbReference>
<accession>J0LE50</accession>
<keyword evidence="3" id="KW-1185">Reference proteome</keyword>
<reference evidence="3" key="1">
    <citation type="journal article" date="2012" name="Science">
        <title>The Paleozoic origin of enzymatic lignin decomposition reconstructed from 31 fungal genomes.</title>
        <authorList>
            <person name="Floudas D."/>
            <person name="Binder M."/>
            <person name="Riley R."/>
            <person name="Barry K."/>
            <person name="Blanchette R.A."/>
            <person name="Henrissat B."/>
            <person name="Martinez A.T."/>
            <person name="Otillar R."/>
            <person name="Spatafora J.W."/>
            <person name="Yadav J.S."/>
            <person name="Aerts A."/>
            <person name="Benoit I."/>
            <person name="Boyd A."/>
            <person name="Carlson A."/>
            <person name="Copeland A."/>
            <person name="Coutinho P.M."/>
            <person name="de Vries R.P."/>
            <person name="Ferreira P."/>
            <person name="Findley K."/>
            <person name="Foster B."/>
            <person name="Gaskell J."/>
            <person name="Glotzer D."/>
            <person name="Gorecki P."/>
            <person name="Heitman J."/>
            <person name="Hesse C."/>
            <person name="Hori C."/>
            <person name="Igarashi K."/>
            <person name="Jurgens J.A."/>
            <person name="Kallen N."/>
            <person name="Kersten P."/>
            <person name="Kohler A."/>
            <person name="Kuees U."/>
            <person name="Kumar T.K.A."/>
            <person name="Kuo A."/>
            <person name="LaButti K."/>
            <person name="Larrondo L.F."/>
            <person name="Lindquist E."/>
            <person name="Ling A."/>
            <person name="Lombard V."/>
            <person name="Lucas S."/>
            <person name="Lundell T."/>
            <person name="Martin R."/>
            <person name="McLaughlin D.J."/>
            <person name="Morgenstern I."/>
            <person name="Morin E."/>
            <person name="Murat C."/>
            <person name="Nagy L.G."/>
            <person name="Nolan M."/>
            <person name="Ohm R.A."/>
            <person name="Patyshakuliyeva A."/>
            <person name="Rokas A."/>
            <person name="Ruiz-Duenas F.J."/>
            <person name="Sabat G."/>
            <person name="Salamov A."/>
            <person name="Samejima M."/>
            <person name="Schmutz J."/>
            <person name="Slot J.C."/>
            <person name="St John F."/>
            <person name="Stenlid J."/>
            <person name="Sun H."/>
            <person name="Sun S."/>
            <person name="Syed K."/>
            <person name="Tsang A."/>
            <person name="Wiebenga A."/>
            <person name="Young D."/>
            <person name="Pisabarro A."/>
            <person name="Eastwood D.C."/>
            <person name="Martin F."/>
            <person name="Cullen D."/>
            <person name="Grigoriev I.V."/>
            <person name="Hibbett D.S."/>
        </authorList>
    </citation>
    <scope>NUCLEOTIDE SEQUENCE [LARGE SCALE GENOMIC DNA]</scope>
    <source>
        <strain evidence="3">TFB10046</strain>
    </source>
</reference>
<protein>
    <submittedName>
        <fullName evidence="2">Uncharacterized protein</fullName>
    </submittedName>
</protein>
<proteinExistence type="predicted"/>
<evidence type="ECO:0000313" key="3">
    <source>
        <dbReference type="Proteomes" id="UP000006514"/>
    </source>
</evidence>
<dbReference type="KEGG" id="adl:AURDEDRAFT_175825"/>
<evidence type="ECO:0000256" key="1">
    <source>
        <dbReference type="SAM" id="MobiDB-lite"/>
    </source>
</evidence>
<dbReference type="InParanoid" id="J0LE50"/>
<feature type="region of interest" description="Disordered" evidence="1">
    <location>
        <begin position="50"/>
        <end position="71"/>
    </location>
</feature>
<evidence type="ECO:0000313" key="2">
    <source>
        <dbReference type="EMBL" id="EJD35101.1"/>
    </source>
</evidence>
<name>J0LE50_AURST</name>
<dbReference type="AlphaFoldDB" id="J0LE50"/>
<dbReference type="Proteomes" id="UP000006514">
    <property type="component" value="Unassembled WGS sequence"/>
</dbReference>
<gene>
    <name evidence="2" type="ORF">AURDEDRAFT_175825</name>
</gene>
<feature type="region of interest" description="Disordered" evidence="1">
    <location>
        <begin position="205"/>
        <end position="246"/>
    </location>
</feature>
<sequence length="246" mass="26754">MAAWPASVIPLSAVHRPLASTMGCMIYAPALRPDGCQRGRSLQLAYRARTRPATARRVTRDRAESATPRQRSPFASLLVGAAAHHLAIRQPASRALPGSTVRALDACPGPGRPAAPVQLYTPRTPSWRSPEHRTLRNELEARGRLLGRSSVHVIRAAVPFSPVPDATRPRLQRAKRPGVQPRLAMWPHPAHQLFCCTTARLRASGGRRPSAPSRFDSGRAGSSISEACRQHRQHPPYDGAEDAALL</sequence>
<organism evidence="2 3">
    <name type="scientific">Auricularia subglabra (strain TFB-10046 / SS5)</name>
    <name type="common">White-rot fungus</name>
    <name type="synonym">Auricularia delicata (strain TFB10046)</name>
    <dbReference type="NCBI Taxonomy" id="717982"/>
    <lineage>
        <taxon>Eukaryota</taxon>
        <taxon>Fungi</taxon>
        <taxon>Dikarya</taxon>
        <taxon>Basidiomycota</taxon>
        <taxon>Agaricomycotina</taxon>
        <taxon>Agaricomycetes</taxon>
        <taxon>Auriculariales</taxon>
        <taxon>Auriculariaceae</taxon>
        <taxon>Auricularia</taxon>
    </lineage>
</organism>